<sequence length="586" mass="65962">MSLRSQTVADVCVTIVCISLSLFLYKSRSSAGGVTYHRPQAYLLHNQVTHARLLPVNASNAFTYPTLAFLVSISALEGRFLDLGRGWIFGYGGIWGRVTGLRPEPYLTKQTGSIKSKLEDLLRARGHLDEKRSLHDAWMMTMPSFLGYEGINPLTVYFCYNSEGTFWSTVLEIHNTFGESHIHVLEIGKNEDSNPPNGYMFLSTTIHFLLTPMAPFRYNHQWTFPREFHVSPFNDRSGFYTVSVKRPTHPPLFTDITSSQRMPSPPKPSVRVHLFTSEEEDSSKVGALKLTALLRPARSTPLTSHSLLFSLVKAPFELLLTTPRILFVAWKLHYKKRLDVFLRPEPHPVAYNRDLMDRPRPTKPSGGVKWLDEGLLEYYARRRIEMFLSTRARETGIEVAILAPDPGMPPLIYSPDGSASPIRLTVSYLSSRMFSILCLCPSAEHALLLGCEAEKIFRVSSKELFIAVFSSTTPPLPTTIPDLTRLQRLRSANIPGSLGIPIPTSHFLDEKDGFGSKLGSGLLIFSHQFLDWFEKWVFTIVKARVVEGQEPWKQWDRVADICINGCLTVPNYLQNGSTIGSVIRAA</sequence>
<evidence type="ECO:0000313" key="1">
    <source>
        <dbReference type="EMBL" id="PPQ90297.1"/>
    </source>
</evidence>
<dbReference type="Proteomes" id="UP000283269">
    <property type="component" value="Unassembled WGS sequence"/>
</dbReference>
<dbReference type="EMBL" id="NHYD01001659">
    <property type="protein sequence ID" value="PPQ90297.1"/>
    <property type="molecule type" value="Genomic_DNA"/>
</dbReference>
<protein>
    <recommendedName>
        <fullName evidence="3">DUF1365 domain-containing protein</fullName>
    </recommendedName>
</protein>
<gene>
    <name evidence="1" type="ORF">CVT25_013122</name>
</gene>
<organism evidence="1 2">
    <name type="scientific">Psilocybe cyanescens</name>
    <dbReference type="NCBI Taxonomy" id="93625"/>
    <lineage>
        <taxon>Eukaryota</taxon>
        <taxon>Fungi</taxon>
        <taxon>Dikarya</taxon>
        <taxon>Basidiomycota</taxon>
        <taxon>Agaricomycotina</taxon>
        <taxon>Agaricomycetes</taxon>
        <taxon>Agaricomycetidae</taxon>
        <taxon>Agaricales</taxon>
        <taxon>Agaricineae</taxon>
        <taxon>Strophariaceae</taxon>
        <taxon>Psilocybe</taxon>
    </lineage>
</organism>
<dbReference type="OrthoDB" id="3340520at2759"/>
<keyword evidence="2" id="KW-1185">Reference proteome</keyword>
<name>A0A409XHR8_PSICY</name>
<evidence type="ECO:0008006" key="3">
    <source>
        <dbReference type="Google" id="ProtNLM"/>
    </source>
</evidence>
<evidence type="ECO:0000313" key="2">
    <source>
        <dbReference type="Proteomes" id="UP000283269"/>
    </source>
</evidence>
<dbReference type="InterPro" id="IPR010775">
    <property type="entry name" value="DUF1365"/>
</dbReference>
<accession>A0A409XHR8</accession>
<proteinExistence type="predicted"/>
<reference evidence="1 2" key="1">
    <citation type="journal article" date="2018" name="Evol. Lett.">
        <title>Horizontal gene cluster transfer increased hallucinogenic mushroom diversity.</title>
        <authorList>
            <person name="Reynolds H.T."/>
            <person name="Vijayakumar V."/>
            <person name="Gluck-Thaler E."/>
            <person name="Korotkin H.B."/>
            <person name="Matheny P.B."/>
            <person name="Slot J.C."/>
        </authorList>
    </citation>
    <scope>NUCLEOTIDE SEQUENCE [LARGE SCALE GENOMIC DNA]</scope>
    <source>
        <strain evidence="1 2">2631</strain>
    </source>
</reference>
<dbReference type="PANTHER" id="PTHR33973">
    <property type="entry name" value="OS07G0153300 PROTEIN"/>
    <property type="match status" value="1"/>
</dbReference>
<comment type="caution">
    <text evidence="1">The sequence shown here is derived from an EMBL/GenBank/DDBJ whole genome shotgun (WGS) entry which is preliminary data.</text>
</comment>
<dbReference type="AlphaFoldDB" id="A0A409XHR8"/>
<dbReference type="PANTHER" id="PTHR33973:SF4">
    <property type="entry name" value="OS07G0153300 PROTEIN"/>
    <property type="match status" value="1"/>
</dbReference>
<dbReference type="InParanoid" id="A0A409XHR8"/>
<dbReference type="Pfam" id="PF07103">
    <property type="entry name" value="DUF1365"/>
    <property type="match status" value="1"/>
</dbReference>